<dbReference type="InParanoid" id="A0A2V0P381"/>
<dbReference type="AlphaFoldDB" id="A0A2V0P381"/>
<protein>
    <recommendedName>
        <fullName evidence="4">Coenzyme Q-binding protein COQ10 START domain-containing protein</fullName>
    </recommendedName>
</protein>
<dbReference type="SUPFAM" id="SSF55961">
    <property type="entry name" value="Bet v1-like"/>
    <property type="match status" value="1"/>
</dbReference>
<evidence type="ECO:0000313" key="3">
    <source>
        <dbReference type="Proteomes" id="UP000247498"/>
    </source>
</evidence>
<dbReference type="Proteomes" id="UP000247498">
    <property type="component" value="Unassembled WGS sequence"/>
</dbReference>
<feature type="compositionally biased region" description="Low complexity" evidence="1">
    <location>
        <begin position="293"/>
        <end position="305"/>
    </location>
</feature>
<comment type="caution">
    <text evidence="2">The sequence shown here is derived from an EMBL/GenBank/DDBJ whole genome shotgun (WGS) entry which is preliminary data.</text>
</comment>
<dbReference type="EMBL" id="BDRX01000050">
    <property type="protein sequence ID" value="GBF94316.1"/>
    <property type="molecule type" value="Genomic_DNA"/>
</dbReference>
<evidence type="ECO:0008006" key="4">
    <source>
        <dbReference type="Google" id="ProtNLM"/>
    </source>
</evidence>
<gene>
    <name evidence="2" type="ORF">Rsub_06938</name>
</gene>
<evidence type="ECO:0000256" key="1">
    <source>
        <dbReference type="SAM" id="MobiDB-lite"/>
    </source>
</evidence>
<evidence type="ECO:0000313" key="2">
    <source>
        <dbReference type="EMBL" id="GBF94316.1"/>
    </source>
</evidence>
<accession>A0A2V0P381</accession>
<proteinExistence type="predicted"/>
<organism evidence="2 3">
    <name type="scientific">Raphidocelis subcapitata</name>
    <dbReference type="NCBI Taxonomy" id="307507"/>
    <lineage>
        <taxon>Eukaryota</taxon>
        <taxon>Viridiplantae</taxon>
        <taxon>Chlorophyta</taxon>
        <taxon>core chlorophytes</taxon>
        <taxon>Chlorophyceae</taxon>
        <taxon>CS clade</taxon>
        <taxon>Sphaeropleales</taxon>
        <taxon>Selenastraceae</taxon>
        <taxon>Raphidocelis</taxon>
    </lineage>
</organism>
<keyword evidence="3" id="KW-1185">Reference proteome</keyword>
<feature type="compositionally biased region" description="Gly residues" evidence="1">
    <location>
        <begin position="249"/>
        <end position="292"/>
    </location>
</feature>
<dbReference type="STRING" id="307507.A0A2V0P381"/>
<sequence length="305" mass="31161">MPAAQHGVSSSSAAHYKATVSNASGYMCRIQVECNFNVPPETLFEIFTHPDNSVAFRDIRKVGYRKVLSNRPGHKIVEVEQVGSMRILWGLERSFTTLLRVEEDSRDPSCLLTKFDLVRSDVLAKFHGAWRIAPVTDPVTGAVTGCRGHLEQEVLPRGVPPFLAHLPILGGRLRGASLNTIRRLVEDITTMVEKTRADGRSVGDVIDEMAAARGHAHSHAGPDWGGNGAVQSFRISADGGVSSEDPEDGGGGSGGGGGGLGGTNGGGGGGGKGAGPAGGGGAGGRSGGGALAGAGRPAVVPGATA</sequence>
<name>A0A2V0P381_9CHLO</name>
<dbReference type="OrthoDB" id="530906at2759"/>
<dbReference type="PANTHER" id="PTHR31385">
    <property type="entry name" value="PUTATIVE (DUF220)-RELATED"/>
    <property type="match status" value="1"/>
</dbReference>
<reference evidence="2 3" key="1">
    <citation type="journal article" date="2018" name="Sci. Rep.">
        <title>Raphidocelis subcapitata (=Pseudokirchneriella subcapitata) provides an insight into genome evolution and environmental adaptations in the Sphaeropleales.</title>
        <authorList>
            <person name="Suzuki S."/>
            <person name="Yamaguchi H."/>
            <person name="Nakajima N."/>
            <person name="Kawachi M."/>
        </authorList>
    </citation>
    <scope>NUCLEOTIDE SEQUENCE [LARGE SCALE GENOMIC DNA]</scope>
    <source>
        <strain evidence="2 3">NIES-35</strain>
    </source>
</reference>
<dbReference type="PANTHER" id="PTHR31385:SF1">
    <property type="entry name" value="PUTATIVE (DUF220)-RELATED"/>
    <property type="match status" value="1"/>
</dbReference>
<feature type="region of interest" description="Disordered" evidence="1">
    <location>
        <begin position="237"/>
        <end position="305"/>
    </location>
</feature>